<evidence type="ECO:0000313" key="2">
    <source>
        <dbReference type="Proteomes" id="UP001144256"/>
    </source>
</evidence>
<dbReference type="Proteomes" id="UP001144256">
    <property type="component" value="Unassembled WGS sequence"/>
</dbReference>
<keyword evidence="2" id="KW-1185">Reference proteome</keyword>
<dbReference type="EMBL" id="BRLB01000031">
    <property type="protein sequence ID" value="GKX32328.1"/>
    <property type="molecule type" value="Genomic_DNA"/>
</dbReference>
<reference evidence="1" key="1">
    <citation type="submission" date="2022-06" db="EMBL/GenBank/DDBJ databases">
        <title>Vallitalea longa sp. nov., an anaerobic bacterium isolated from marine sediment.</title>
        <authorList>
            <person name="Hirano S."/>
            <person name="Terahara T."/>
            <person name="Mori K."/>
            <person name="Hamada M."/>
            <person name="Matsumoto R."/>
            <person name="Kobayashi T."/>
        </authorList>
    </citation>
    <scope>NUCLEOTIDE SEQUENCE</scope>
    <source>
        <strain evidence="1">SH18-1</strain>
    </source>
</reference>
<comment type="caution">
    <text evidence="1">The sequence shown here is derived from an EMBL/GenBank/DDBJ whole genome shotgun (WGS) entry which is preliminary data.</text>
</comment>
<protein>
    <submittedName>
        <fullName evidence="1">Uncharacterized protein</fullName>
    </submittedName>
</protein>
<proteinExistence type="predicted"/>
<name>A0A9W6DIB5_9FIRM</name>
<organism evidence="1 2">
    <name type="scientific">Vallitalea longa</name>
    <dbReference type="NCBI Taxonomy" id="2936439"/>
    <lineage>
        <taxon>Bacteria</taxon>
        <taxon>Bacillati</taxon>
        <taxon>Bacillota</taxon>
        <taxon>Clostridia</taxon>
        <taxon>Lachnospirales</taxon>
        <taxon>Vallitaleaceae</taxon>
        <taxon>Vallitalea</taxon>
    </lineage>
</organism>
<sequence>MNYILREKYESVKYSDVQMQLIIDIVKESKDALKILELITDSTKTKNNPNVNGITKGDIISYLRKEYKEDFSKHACNNAINLLNGPGLIYFKENLRGKAYQLTIRGAELVIKMRKMGILGRSIKDEN</sequence>
<gene>
    <name evidence="1" type="ORF">SH1V18_48080</name>
</gene>
<dbReference type="RefSeq" id="WP_281819816.1">
    <property type="nucleotide sequence ID" value="NZ_BRLB01000031.1"/>
</dbReference>
<evidence type="ECO:0000313" key="1">
    <source>
        <dbReference type="EMBL" id="GKX32328.1"/>
    </source>
</evidence>
<accession>A0A9W6DIB5</accession>
<dbReference type="AlphaFoldDB" id="A0A9W6DIB5"/>